<evidence type="ECO:0000256" key="1">
    <source>
        <dbReference type="SAM" id="MobiDB-lite"/>
    </source>
</evidence>
<accession>A0A3L6PRU8</accession>
<dbReference type="Proteomes" id="UP000275267">
    <property type="component" value="Unassembled WGS sequence"/>
</dbReference>
<sequence length="107" mass="11202">MPPSLQILLGRRAPSTPTTRRNHGRRASPARPRAKATRDRVVDRRDVLLAGLGGAAAAGLTTTRRGTLAAPVQAPDLQSCQTPNVPATATDPGCCMTTYRASTGVID</sequence>
<protein>
    <submittedName>
        <fullName evidence="2">Polyphenol oxidase</fullName>
    </submittedName>
</protein>
<dbReference type="AlphaFoldDB" id="A0A3L6PRU8"/>
<proteinExistence type="predicted"/>
<keyword evidence="3" id="KW-1185">Reference proteome</keyword>
<gene>
    <name evidence="2" type="ORF">C2845_PM16G20460</name>
</gene>
<evidence type="ECO:0000313" key="2">
    <source>
        <dbReference type="EMBL" id="RLM64462.1"/>
    </source>
</evidence>
<dbReference type="STRING" id="4540.A0A3L6PRU8"/>
<reference evidence="3" key="1">
    <citation type="journal article" date="2019" name="Nat. Commun.">
        <title>The genome of broomcorn millet.</title>
        <authorList>
            <person name="Zou C."/>
            <person name="Miki D."/>
            <person name="Li D."/>
            <person name="Tang Q."/>
            <person name="Xiao L."/>
            <person name="Rajput S."/>
            <person name="Deng P."/>
            <person name="Jia W."/>
            <person name="Huang R."/>
            <person name="Zhang M."/>
            <person name="Sun Y."/>
            <person name="Hu J."/>
            <person name="Fu X."/>
            <person name="Schnable P.S."/>
            <person name="Li F."/>
            <person name="Zhang H."/>
            <person name="Feng B."/>
            <person name="Zhu X."/>
            <person name="Liu R."/>
            <person name="Schnable J.C."/>
            <person name="Zhu J.-K."/>
            <person name="Zhang H."/>
        </authorList>
    </citation>
    <scope>NUCLEOTIDE SEQUENCE [LARGE SCALE GENOMIC DNA]</scope>
</reference>
<name>A0A3L6PRU8_PANMI</name>
<feature type="region of interest" description="Disordered" evidence="1">
    <location>
        <begin position="1"/>
        <end position="41"/>
    </location>
</feature>
<evidence type="ECO:0000313" key="3">
    <source>
        <dbReference type="Proteomes" id="UP000275267"/>
    </source>
</evidence>
<dbReference type="EMBL" id="PQIB02000015">
    <property type="protein sequence ID" value="RLM64462.1"/>
    <property type="molecule type" value="Genomic_DNA"/>
</dbReference>
<organism evidence="2 3">
    <name type="scientific">Panicum miliaceum</name>
    <name type="common">Proso millet</name>
    <name type="synonym">Broomcorn millet</name>
    <dbReference type="NCBI Taxonomy" id="4540"/>
    <lineage>
        <taxon>Eukaryota</taxon>
        <taxon>Viridiplantae</taxon>
        <taxon>Streptophyta</taxon>
        <taxon>Embryophyta</taxon>
        <taxon>Tracheophyta</taxon>
        <taxon>Spermatophyta</taxon>
        <taxon>Magnoliopsida</taxon>
        <taxon>Liliopsida</taxon>
        <taxon>Poales</taxon>
        <taxon>Poaceae</taxon>
        <taxon>PACMAD clade</taxon>
        <taxon>Panicoideae</taxon>
        <taxon>Panicodae</taxon>
        <taxon>Paniceae</taxon>
        <taxon>Panicinae</taxon>
        <taxon>Panicum</taxon>
        <taxon>Panicum sect. Panicum</taxon>
    </lineage>
</organism>
<comment type="caution">
    <text evidence="2">The sequence shown here is derived from an EMBL/GenBank/DDBJ whole genome shotgun (WGS) entry which is preliminary data.</text>
</comment>
<feature type="compositionally biased region" description="Basic residues" evidence="1">
    <location>
        <begin position="20"/>
        <end position="35"/>
    </location>
</feature>